<name>A0A1F7Z0R6_9BACT</name>
<organism evidence="2 3">
    <name type="scientific">Candidatus Woesebacteria bacterium RIFCSPHIGHO2_01_FULL_44_21</name>
    <dbReference type="NCBI Taxonomy" id="1802503"/>
    <lineage>
        <taxon>Bacteria</taxon>
        <taxon>Candidatus Woeseibacteriota</taxon>
    </lineage>
</organism>
<keyword evidence="1" id="KW-0472">Membrane</keyword>
<evidence type="ECO:0000313" key="3">
    <source>
        <dbReference type="Proteomes" id="UP000178870"/>
    </source>
</evidence>
<keyword evidence="1" id="KW-1133">Transmembrane helix</keyword>
<feature type="transmembrane region" description="Helical" evidence="1">
    <location>
        <begin position="6"/>
        <end position="26"/>
    </location>
</feature>
<gene>
    <name evidence="2" type="ORF">A2803_00275</name>
</gene>
<sequence length="202" mass="23249">MHKRGFAPILVLLIVLILGGIGFVAYSSFNKSPNTQILQSPTPLPSTNRFSVSSKQGWRKYTNLEQGFSIELPQSYIVDDKTFAQSVVIYSNEDMLQRKFGPVEQDELKIEITSPKKSFGNQKRYKDLKEFVYETDHDSGLVVANVSWIKVDDQEIPKEIDGDRELYYFLNDGFLYIITKKLNDSNLNPEFDQVLSTFRFLD</sequence>
<reference evidence="2 3" key="1">
    <citation type="journal article" date="2016" name="Nat. Commun.">
        <title>Thousands of microbial genomes shed light on interconnected biogeochemical processes in an aquifer system.</title>
        <authorList>
            <person name="Anantharaman K."/>
            <person name="Brown C.T."/>
            <person name="Hug L.A."/>
            <person name="Sharon I."/>
            <person name="Castelle C.J."/>
            <person name="Probst A.J."/>
            <person name="Thomas B.C."/>
            <person name="Singh A."/>
            <person name="Wilkins M.J."/>
            <person name="Karaoz U."/>
            <person name="Brodie E.L."/>
            <person name="Williams K.H."/>
            <person name="Hubbard S.S."/>
            <person name="Banfield J.F."/>
        </authorList>
    </citation>
    <scope>NUCLEOTIDE SEQUENCE [LARGE SCALE GENOMIC DNA]</scope>
</reference>
<accession>A0A1F7Z0R6</accession>
<protein>
    <recommendedName>
        <fullName evidence="4">PsbP C-terminal domain-containing protein</fullName>
    </recommendedName>
</protein>
<evidence type="ECO:0008006" key="4">
    <source>
        <dbReference type="Google" id="ProtNLM"/>
    </source>
</evidence>
<comment type="caution">
    <text evidence="2">The sequence shown here is derived from an EMBL/GenBank/DDBJ whole genome shotgun (WGS) entry which is preliminary data.</text>
</comment>
<dbReference type="Proteomes" id="UP000178870">
    <property type="component" value="Unassembled WGS sequence"/>
</dbReference>
<keyword evidence="1" id="KW-0812">Transmembrane</keyword>
<evidence type="ECO:0000313" key="2">
    <source>
        <dbReference type="EMBL" id="OGM33127.1"/>
    </source>
</evidence>
<dbReference type="EMBL" id="MGGP01000007">
    <property type="protein sequence ID" value="OGM33127.1"/>
    <property type="molecule type" value="Genomic_DNA"/>
</dbReference>
<proteinExistence type="predicted"/>
<evidence type="ECO:0000256" key="1">
    <source>
        <dbReference type="SAM" id="Phobius"/>
    </source>
</evidence>
<dbReference type="AlphaFoldDB" id="A0A1F7Z0R6"/>